<evidence type="ECO:0000256" key="3">
    <source>
        <dbReference type="ARBA" id="ARBA00022737"/>
    </source>
</evidence>
<evidence type="ECO:0000256" key="5">
    <source>
        <dbReference type="SAM" id="MobiDB-lite"/>
    </source>
</evidence>
<reference evidence="6 7" key="1">
    <citation type="submission" date="2019-04" db="EMBL/GenBank/DDBJ databases">
        <title>The sequence and de novo assembly of Takifugu bimaculatus genome using PacBio and Hi-C technologies.</title>
        <authorList>
            <person name="Xu P."/>
            <person name="Liu B."/>
            <person name="Zhou Z."/>
        </authorList>
    </citation>
    <scope>NUCLEOTIDE SEQUENCE [LARGE SCALE GENOMIC DNA]</scope>
    <source>
        <strain evidence="6">TB-2018</strain>
        <tissue evidence="6">Muscle</tissue>
    </source>
</reference>
<keyword evidence="3" id="KW-0677">Repeat</keyword>
<comment type="caution">
    <text evidence="6">The sequence shown here is derived from an EMBL/GenBank/DDBJ whole genome shotgun (WGS) entry which is preliminary data.</text>
</comment>
<evidence type="ECO:0008006" key="8">
    <source>
        <dbReference type="Google" id="ProtNLM"/>
    </source>
</evidence>
<sequence length="201" mass="23457">LKDILHMVSNQWDQLQRQIRRQHSWMLRALRCIQSRLLYTHPQSHEPFLTAGDAAANQTPPHPPDSLMVELVSSQHEAQRAALEQMAVRMSSLEYPSSANRRHCTQYARNNSLQQFESEYQELWDWLMDMDAMVTDSHQLMMSEEQRHQLYKSSHVELTMMEAKKTSLLSRAEDPEEEPERSPWKPPSQNPQPDAHLETAG</sequence>
<organism evidence="6 7">
    <name type="scientific">Takifugu bimaculatus</name>
    <dbReference type="NCBI Taxonomy" id="433685"/>
    <lineage>
        <taxon>Eukaryota</taxon>
        <taxon>Metazoa</taxon>
        <taxon>Chordata</taxon>
        <taxon>Craniata</taxon>
        <taxon>Vertebrata</taxon>
        <taxon>Euteleostomi</taxon>
        <taxon>Actinopterygii</taxon>
        <taxon>Neopterygii</taxon>
        <taxon>Teleostei</taxon>
        <taxon>Neoteleostei</taxon>
        <taxon>Acanthomorphata</taxon>
        <taxon>Eupercaria</taxon>
        <taxon>Tetraodontiformes</taxon>
        <taxon>Tetradontoidea</taxon>
        <taxon>Tetraodontidae</taxon>
        <taxon>Takifugu</taxon>
    </lineage>
</organism>
<feature type="non-terminal residue" evidence="6">
    <location>
        <position position="1"/>
    </location>
</feature>
<keyword evidence="2" id="KW-0597">Phosphoprotein</keyword>
<dbReference type="PANTHER" id="PTHR14514">
    <property type="entry name" value="PKA ANCHORING PROTEIN"/>
    <property type="match status" value="1"/>
</dbReference>
<keyword evidence="4" id="KW-0472">Membrane</keyword>
<keyword evidence="7" id="KW-1185">Reference proteome</keyword>
<dbReference type="EMBL" id="SWLE01000010">
    <property type="protein sequence ID" value="TNM95736.1"/>
    <property type="molecule type" value="Genomic_DNA"/>
</dbReference>
<protein>
    <recommendedName>
        <fullName evidence="8">A kinase (PRKA) anchor protein 6</fullName>
    </recommendedName>
</protein>
<evidence type="ECO:0000313" key="7">
    <source>
        <dbReference type="Proteomes" id="UP000516260"/>
    </source>
</evidence>
<evidence type="ECO:0000313" key="6">
    <source>
        <dbReference type="EMBL" id="TNM95736.1"/>
    </source>
</evidence>
<evidence type="ECO:0000256" key="1">
    <source>
        <dbReference type="ARBA" id="ARBA00004308"/>
    </source>
</evidence>
<comment type="subcellular location">
    <subcellularLocation>
        <location evidence="1">Endomembrane system</location>
    </subcellularLocation>
</comment>
<evidence type="ECO:0000256" key="4">
    <source>
        <dbReference type="ARBA" id="ARBA00023136"/>
    </source>
</evidence>
<feature type="non-terminal residue" evidence="6">
    <location>
        <position position="201"/>
    </location>
</feature>
<gene>
    <name evidence="6" type="ORF">fugu_016819</name>
</gene>
<proteinExistence type="predicted"/>
<dbReference type="PANTHER" id="PTHR14514:SF2">
    <property type="entry name" value="A-KINASE ANCHOR PROTEIN 6"/>
    <property type="match status" value="1"/>
</dbReference>
<dbReference type="Proteomes" id="UP000516260">
    <property type="component" value="Chromosome 18"/>
</dbReference>
<evidence type="ECO:0000256" key="2">
    <source>
        <dbReference type="ARBA" id="ARBA00022553"/>
    </source>
</evidence>
<dbReference type="AlphaFoldDB" id="A0A4Z2BVX1"/>
<name>A0A4Z2BVX1_9TELE</name>
<feature type="region of interest" description="Disordered" evidence="5">
    <location>
        <begin position="162"/>
        <end position="201"/>
    </location>
</feature>
<accession>A0A4Z2BVX1</accession>